<evidence type="ECO:0000256" key="1">
    <source>
        <dbReference type="ARBA" id="ARBA00007365"/>
    </source>
</evidence>
<organism evidence="6 7">
    <name type="scientific">Algoriphagus machipongonensis</name>
    <dbReference type="NCBI Taxonomy" id="388413"/>
    <lineage>
        <taxon>Bacteria</taxon>
        <taxon>Pseudomonadati</taxon>
        <taxon>Bacteroidota</taxon>
        <taxon>Cytophagia</taxon>
        <taxon>Cytophagales</taxon>
        <taxon>Cyclobacteriaceae</taxon>
        <taxon>Algoriphagus</taxon>
    </lineage>
</organism>
<evidence type="ECO:0000256" key="3">
    <source>
        <dbReference type="ARBA" id="ARBA00023110"/>
    </source>
</evidence>
<dbReference type="SUPFAM" id="SSF50891">
    <property type="entry name" value="Cyclophilin-like"/>
    <property type="match status" value="1"/>
</dbReference>
<dbReference type="eggNOG" id="COG0652">
    <property type="taxonomic scope" value="Bacteria"/>
</dbReference>
<dbReference type="OrthoDB" id="9807797at2"/>
<keyword evidence="4 6" id="KW-0413">Isomerase</keyword>
<dbReference type="PANTHER" id="PTHR45625:SF4">
    <property type="entry name" value="PEPTIDYLPROLYL ISOMERASE DOMAIN AND WD REPEAT-CONTAINING PROTEIN 1"/>
    <property type="match status" value="1"/>
</dbReference>
<evidence type="ECO:0000256" key="2">
    <source>
        <dbReference type="ARBA" id="ARBA00013194"/>
    </source>
</evidence>
<dbReference type="Proteomes" id="UP000003919">
    <property type="component" value="Chromosome"/>
</dbReference>
<comment type="similarity">
    <text evidence="1">Belongs to the cyclophilin-type PPIase family.</text>
</comment>
<evidence type="ECO:0000256" key="4">
    <source>
        <dbReference type="ARBA" id="ARBA00023235"/>
    </source>
</evidence>
<evidence type="ECO:0000259" key="5">
    <source>
        <dbReference type="PROSITE" id="PS50072"/>
    </source>
</evidence>
<dbReference type="GO" id="GO:0006457">
    <property type="term" value="P:protein folding"/>
    <property type="evidence" value="ECO:0007669"/>
    <property type="project" value="InterPro"/>
</dbReference>
<dbReference type="PROSITE" id="PS50072">
    <property type="entry name" value="CSA_PPIASE_2"/>
    <property type="match status" value="1"/>
</dbReference>
<evidence type="ECO:0000313" key="6">
    <source>
        <dbReference type="EMBL" id="EAZ79343.1"/>
    </source>
</evidence>
<sequence length="242" mass="27815">MKSKVIPHLLLAILIFTACKSNQILGDFSPEEISKIEYFKELIPKKDPYYHVLIATSEGDMMVQLFNITPLHRDNFISKVKANYYDSLEFHRVINDFMIQGGRHKLSPEENPYQGELIPAEFRIEEGVYHRRGALAAARTNNPEKASSSTQFYIVQRKAYRKSQLDSLIIERELTLNDEQKALYLSTGGTPHLDGGYTVFGKLEIGYDVLDKIAETDTDEKDQPVNPIRMKMYLLNQPKKLK</sequence>
<dbReference type="Gene3D" id="2.40.100.10">
    <property type="entry name" value="Cyclophilin-like"/>
    <property type="match status" value="1"/>
</dbReference>
<reference evidence="6 7" key="1">
    <citation type="journal article" date="2011" name="J. Bacteriol.">
        <title>Complete genome sequence of Algoriphagus sp. PR1, bacterial prey of a colony-forming choanoflagellate.</title>
        <authorList>
            <person name="Alegado R.A."/>
            <person name="Ferriera S."/>
            <person name="Nusbaum C."/>
            <person name="Young S.K."/>
            <person name="Zeng Q."/>
            <person name="Imamovic A."/>
            <person name="Fairclough S.R."/>
            <person name="King N."/>
        </authorList>
    </citation>
    <scope>NUCLEOTIDE SEQUENCE [LARGE SCALE GENOMIC DNA]</scope>
    <source>
        <strain evidence="6 7">PR1</strain>
    </source>
</reference>
<dbReference type="CDD" id="cd00317">
    <property type="entry name" value="cyclophilin"/>
    <property type="match status" value="1"/>
</dbReference>
<protein>
    <recommendedName>
        <fullName evidence="2">peptidylprolyl isomerase</fullName>
        <ecNumber evidence="2">5.2.1.8</ecNumber>
    </recommendedName>
</protein>
<dbReference type="InterPro" id="IPR029000">
    <property type="entry name" value="Cyclophilin-like_dom_sf"/>
</dbReference>
<dbReference type="PANTHER" id="PTHR45625">
    <property type="entry name" value="PEPTIDYL-PROLYL CIS-TRANS ISOMERASE-RELATED"/>
    <property type="match status" value="1"/>
</dbReference>
<dbReference type="InterPro" id="IPR020892">
    <property type="entry name" value="Cyclophilin-type_PPIase_CS"/>
</dbReference>
<dbReference type="PROSITE" id="PS00170">
    <property type="entry name" value="CSA_PPIASE_1"/>
    <property type="match status" value="1"/>
</dbReference>
<dbReference type="RefSeq" id="WP_008202266.1">
    <property type="nucleotide sequence ID" value="NZ_CM001023.1"/>
</dbReference>
<dbReference type="EC" id="5.2.1.8" evidence="2"/>
<keyword evidence="7" id="KW-1185">Reference proteome</keyword>
<dbReference type="AlphaFoldDB" id="A3I2N9"/>
<evidence type="ECO:0000313" key="7">
    <source>
        <dbReference type="Proteomes" id="UP000003919"/>
    </source>
</evidence>
<dbReference type="HOGENOM" id="CLU_012062_16_0_10"/>
<gene>
    <name evidence="6" type="ORF">ALPR1_16883</name>
</gene>
<name>A3I2N9_9BACT</name>
<dbReference type="InterPro" id="IPR044666">
    <property type="entry name" value="Cyclophilin_A-like"/>
</dbReference>
<dbReference type="EMBL" id="AAXU02000001">
    <property type="protein sequence ID" value="EAZ79343.1"/>
    <property type="molecule type" value="Genomic_DNA"/>
</dbReference>
<dbReference type="InterPro" id="IPR002130">
    <property type="entry name" value="Cyclophilin-type_PPIase_dom"/>
</dbReference>
<comment type="caution">
    <text evidence="6">The sequence shown here is derived from an EMBL/GenBank/DDBJ whole genome shotgun (WGS) entry which is preliminary data.</text>
</comment>
<dbReference type="EMBL" id="CM001023">
    <property type="protein sequence ID" value="EAZ79343.1"/>
    <property type="molecule type" value="Genomic_DNA"/>
</dbReference>
<proteinExistence type="inferred from homology"/>
<dbReference type="GO" id="GO:0003755">
    <property type="term" value="F:peptidyl-prolyl cis-trans isomerase activity"/>
    <property type="evidence" value="ECO:0007669"/>
    <property type="project" value="UniProtKB-KW"/>
</dbReference>
<keyword evidence="3" id="KW-0697">Rotamase</keyword>
<feature type="domain" description="PPIase cyclophilin-type" evidence="5">
    <location>
        <begin position="59"/>
        <end position="230"/>
    </location>
</feature>
<dbReference type="Pfam" id="PF00160">
    <property type="entry name" value="Pro_isomerase"/>
    <property type="match status" value="1"/>
</dbReference>
<dbReference type="PROSITE" id="PS51257">
    <property type="entry name" value="PROKAR_LIPOPROTEIN"/>
    <property type="match status" value="1"/>
</dbReference>
<dbReference type="STRING" id="388413.ALPR1_16883"/>
<accession>A3I2N9</accession>